<evidence type="ECO:0000313" key="1">
    <source>
        <dbReference type="EMBL" id="KJJ83469.1"/>
    </source>
</evidence>
<protein>
    <submittedName>
        <fullName evidence="1">ATPase domain protein, prokaryote domain protein</fullName>
    </submittedName>
</protein>
<dbReference type="SUPFAM" id="SSF52540">
    <property type="entry name" value="P-loop containing nucleoside triphosphate hydrolases"/>
    <property type="match status" value="1"/>
</dbReference>
<dbReference type="InterPro" id="IPR027417">
    <property type="entry name" value="P-loop_NTPase"/>
</dbReference>
<feature type="non-terminal residue" evidence="1">
    <location>
        <position position="533"/>
    </location>
</feature>
<dbReference type="Pfam" id="PF14516">
    <property type="entry name" value="AAA_35"/>
    <property type="match status" value="1"/>
</dbReference>
<dbReference type="Gene3D" id="3.40.50.300">
    <property type="entry name" value="P-loop containing nucleotide triphosphate hydrolases"/>
    <property type="match status" value="1"/>
</dbReference>
<sequence>MKSKRYFNTTGFCMPERHYMIDPLRNQKIIFDLIEKTQYFTVHAPRQTGKTTLLHELAHRLNKEGNYISVVFSVESAGYRSITEEIANKKIINSLYSSSGQYLNKNNCPISPEKYTKDLTLENYLIDWAISQPKPIVLLLDEIDSLYDDVLVSILRQLRNGFQIRPKRFPSTVALVGLRDVREYKLKVRPTEASLGSGSPFNIKAESILLGTFTKEEISELYSQHTKDTGQIFSKEVVDRIYELTGGQPWLVNAVANEIVEKILKSDYTKTITIDHAEQAKENLIKRRDTHLDSLIDKLKEERVKNIISAIINGDGVLFDNYDDSLMYCRDLGIISETRPVRIANEIYQEIIPRVLNRNLQDSIEEEGETKWYIKPDGKLDMDKLLKAFQKFYRRNSEHWLERFDYKEAGQGLLLMAFLQRVINGGGRIDREMAVGRGRTDLTIEFAGETFVLELKLKRYDDTKEEGLDQISRYLDTLGMTKGYLILFELKSSTVIPWETRIKWEEVSHQNKNITVVLKSLTLRPVTQTALVT</sequence>
<organism evidence="1 2">
    <name type="scientific">Candidatus Omnitrophus magneticus</name>
    <dbReference type="NCBI Taxonomy" id="1609969"/>
    <lineage>
        <taxon>Bacteria</taxon>
        <taxon>Pseudomonadati</taxon>
        <taxon>Candidatus Omnitrophota</taxon>
        <taxon>Candidatus Omnitrophus</taxon>
    </lineage>
</organism>
<dbReference type="EMBL" id="JYNY01000570">
    <property type="protein sequence ID" value="KJJ83469.1"/>
    <property type="molecule type" value="Genomic_DNA"/>
</dbReference>
<dbReference type="AlphaFoldDB" id="A0A0F0CN80"/>
<dbReference type="PANTHER" id="PTHR34301">
    <property type="entry name" value="DNA-BINDING PROTEIN-RELATED"/>
    <property type="match status" value="1"/>
</dbReference>
<accession>A0A0F0CN80</accession>
<dbReference type="Proteomes" id="UP000033428">
    <property type="component" value="Unassembled WGS sequence"/>
</dbReference>
<keyword evidence="2" id="KW-1185">Reference proteome</keyword>
<dbReference type="PANTHER" id="PTHR34301:SF8">
    <property type="entry name" value="ATPASE DOMAIN-CONTAINING PROTEIN"/>
    <property type="match status" value="1"/>
</dbReference>
<name>A0A0F0CN80_9BACT</name>
<proteinExistence type="predicted"/>
<gene>
    <name evidence="1" type="ORF">OMAG_002661</name>
</gene>
<evidence type="ECO:0000313" key="2">
    <source>
        <dbReference type="Proteomes" id="UP000033428"/>
    </source>
</evidence>
<comment type="caution">
    <text evidence="1">The sequence shown here is derived from an EMBL/GenBank/DDBJ whole genome shotgun (WGS) entry which is preliminary data.</text>
</comment>
<reference evidence="1 2" key="1">
    <citation type="submission" date="2015-02" db="EMBL/GenBank/DDBJ databases">
        <title>Single-cell genomics of uncultivated deep-branching MTB reveals a conserved set of magnetosome genes.</title>
        <authorList>
            <person name="Kolinko S."/>
            <person name="Richter M."/>
            <person name="Glockner F.O."/>
            <person name="Brachmann A."/>
            <person name="Schuler D."/>
        </authorList>
    </citation>
    <scope>NUCLEOTIDE SEQUENCE [LARGE SCALE GENOMIC DNA]</scope>
    <source>
        <strain evidence="1">SKK-01</strain>
    </source>
</reference>